<dbReference type="OrthoDB" id="4218506at2759"/>
<evidence type="ECO:0008006" key="3">
    <source>
        <dbReference type="Google" id="ProtNLM"/>
    </source>
</evidence>
<dbReference type="Gene3D" id="1.20.1050.10">
    <property type="match status" value="1"/>
</dbReference>
<dbReference type="VEuPathDB" id="FungiDB:Z519_09020"/>
<dbReference type="EMBL" id="KN846993">
    <property type="protein sequence ID" value="KIW90375.1"/>
    <property type="molecule type" value="Genomic_DNA"/>
</dbReference>
<evidence type="ECO:0000313" key="2">
    <source>
        <dbReference type="Proteomes" id="UP000053789"/>
    </source>
</evidence>
<dbReference type="GeneID" id="27701948"/>
<dbReference type="Proteomes" id="UP000053789">
    <property type="component" value="Unassembled WGS sequence"/>
</dbReference>
<organism evidence="1 2">
    <name type="scientific">Cladophialophora bantiana (strain ATCC 10958 / CBS 173.52 / CDC B-1940 / NIH 8579)</name>
    <name type="common">Xylohypha bantiana</name>
    <dbReference type="NCBI Taxonomy" id="1442370"/>
    <lineage>
        <taxon>Eukaryota</taxon>
        <taxon>Fungi</taxon>
        <taxon>Dikarya</taxon>
        <taxon>Ascomycota</taxon>
        <taxon>Pezizomycotina</taxon>
        <taxon>Eurotiomycetes</taxon>
        <taxon>Chaetothyriomycetidae</taxon>
        <taxon>Chaetothyriales</taxon>
        <taxon>Herpotrichiellaceae</taxon>
        <taxon>Cladophialophora</taxon>
    </lineage>
</organism>
<name>A0A0D2HHV6_CLAB1</name>
<dbReference type="HOGENOM" id="CLU_2133237_0_0_1"/>
<dbReference type="InterPro" id="IPR036282">
    <property type="entry name" value="Glutathione-S-Trfase_C_sf"/>
</dbReference>
<dbReference type="SUPFAM" id="SSF47616">
    <property type="entry name" value="GST C-terminal domain-like"/>
    <property type="match status" value="1"/>
</dbReference>
<sequence>MARNADEKVKGLQAPSVAENIEKAKGFCNKMDCLLANRPSSESMYLFGDNPTVLDAHTLPFLIRMLDVGKEFIIPDGLAKYIGTLKRQQEWQGITPNVKTIPDVSLSGLKTHG</sequence>
<evidence type="ECO:0000313" key="1">
    <source>
        <dbReference type="EMBL" id="KIW90375.1"/>
    </source>
</evidence>
<reference evidence="1" key="1">
    <citation type="submission" date="2015-01" db="EMBL/GenBank/DDBJ databases">
        <title>The Genome Sequence of Cladophialophora bantiana CBS 173.52.</title>
        <authorList>
            <consortium name="The Broad Institute Genomics Platform"/>
            <person name="Cuomo C."/>
            <person name="de Hoog S."/>
            <person name="Gorbushina A."/>
            <person name="Stielow B."/>
            <person name="Teixiera M."/>
            <person name="Abouelleil A."/>
            <person name="Chapman S.B."/>
            <person name="Priest M."/>
            <person name="Young S.K."/>
            <person name="Wortman J."/>
            <person name="Nusbaum C."/>
            <person name="Birren B."/>
        </authorList>
    </citation>
    <scope>NUCLEOTIDE SEQUENCE [LARGE SCALE GENOMIC DNA]</scope>
    <source>
        <strain evidence="1">CBS 173.52</strain>
    </source>
</reference>
<dbReference type="RefSeq" id="XP_016617044.1">
    <property type="nucleotide sequence ID" value="XM_016766746.1"/>
</dbReference>
<accession>A0A0D2HHV6</accession>
<keyword evidence="2" id="KW-1185">Reference proteome</keyword>
<protein>
    <recommendedName>
        <fullName evidence="3">GST C-terminal domain-containing protein</fullName>
    </recommendedName>
</protein>
<gene>
    <name evidence="1" type="ORF">Z519_09020</name>
</gene>
<proteinExistence type="predicted"/>
<dbReference type="AlphaFoldDB" id="A0A0D2HHV6"/>